<dbReference type="InterPro" id="IPR007658">
    <property type="entry name" value="DUF594"/>
</dbReference>
<organism evidence="2 3">
    <name type="scientific">Populus trichocarpa</name>
    <name type="common">Western balsam poplar</name>
    <name type="synonym">Populus balsamifera subsp. trichocarpa</name>
    <dbReference type="NCBI Taxonomy" id="3694"/>
    <lineage>
        <taxon>Eukaryota</taxon>
        <taxon>Viridiplantae</taxon>
        <taxon>Streptophyta</taxon>
        <taxon>Embryophyta</taxon>
        <taxon>Tracheophyta</taxon>
        <taxon>Spermatophyta</taxon>
        <taxon>Magnoliopsida</taxon>
        <taxon>eudicotyledons</taxon>
        <taxon>Gunneridae</taxon>
        <taxon>Pentapetalae</taxon>
        <taxon>rosids</taxon>
        <taxon>fabids</taxon>
        <taxon>Malpighiales</taxon>
        <taxon>Salicaceae</taxon>
        <taxon>Saliceae</taxon>
        <taxon>Populus</taxon>
    </lineage>
</organism>
<evidence type="ECO:0000313" key="3">
    <source>
        <dbReference type="Proteomes" id="UP000006729"/>
    </source>
</evidence>
<sequence length="52" mass="6468">MPFHFRSKRVFVKLCLFILDPSNLTRMWTTIIWECLFHYLPFPFFASIFVFY</sequence>
<gene>
    <name evidence="2" type="ORF">POPTR_014G039333v4</name>
</gene>
<dbReference type="EMBL" id="CM009303">
    <property type="protein sequence ID" value="PNT02761.2"/>
    <property type="molecule type" value="Genomic_DNA"/>
</dbReference>
<reference evidence="2 3" key="1">
    <citation type="journal article" date="2006" name="Science">
        <title>The genome of black cottonwood, Populus trichocarpa (Torr. &amp; Gray).</title>
        <authorList>
            <person name="Tuskan G.A."/>
            <person name="Difazio S."/>
            <person name="Jansson S."/>
            <person name="Bohlmann J."/>
            <person name="Grigoriev I."/>
            <person name="Hellsten U."/>
            <person name="Putnam N."/>
            <person name="Ralph S."/>
            <person name="Rombauts S."/>
            <person name="Salamov A."/>
            <person name="Schein J."/>
            <person name="Sterck L."/>
            <person name="Aerts A."/>
            <person name="Bhalerao R.R."/>
            <person name="Bhalerao R.P."/>
            <person name="Blaudez D."/>
            <person name="Boerjan W."/>
            <person name="Brun A."/>
            <person name="Brunner A."/>
            <person name="Busov V."/>
            <person name="Campbell M."/>
            <person name="Carlson J."/>
            <person name="Chalot M."/>
            <person name="Chapman J."/>
            <person name="Chen G.L."/>
            <person name="Cooper D."/>
            <person name="Coutinho P.M."/>
            <person name="Couturier J."/>
            <person name="Covert S."/>
            <person name="Cronk Q."/>
            <person name="Cunningham R."/>
            <person name="Davis J."/>
            <person name="Degroeve S."/>
            <person name="Dejardin A."/>
            <person name="Depamphilis C."/>
            <person name="Detter J."/>
            <person name="Dirks B."/>
            <person name="Dubchak I."/>
            <person name="Duplessis S."/>
            <person name="Ehlting J."/>
            <person name="Ellis B."/>
            <person name="Gendler K."/>
            <person name="Goodstein D."/>
            <person name="Gribskov M."/>
            <person name="Grimwood J."/>
            <person name="Groover A."/>
            <person name="Gunter L."/>
            <person name="Hamberger B."/>
            <person name="Heinze B."/>
            <person name="Helariutta Y."/>
            <person name="Henrissat B."/>
            <person name="Holligan D."/>
            <person name="Holt R."/>
            <person name="Huang W."/>
            <person name="Islam-Faridi N."/>
            <person name="Jones S."/>
            <person name="Jones-Rhoades M."/>
            <person name="Jorgensen R."/>
            <person name="Joshi C."/>
            <person name="Kangasjarvi J."/>
            <person name="Karlsson J."/>
            <person name="Kelleher C."/>
            <person name="Kirkpatrick R."/>
            <person name="Kirst M."/>
            <person name="Kohler A."/>
            <person name="Kalluri U."/>
            <person name="Larimer F."/>
            <person name="Leebens-Mack J."/>
            <person name="Leple J.C."/>
            <person name="Locascio P."/>
            <person name="Lou Y."/>
            <person name="Lucas S."/>
            <person name="Martin F."/>
            <person name="Montanini B."/>
            <person name="Napoli C."/>
            <person name="Nelson D.R."/>
            <person name="Nelson C."/>
            <person name="Nieminen K."/>
            <person name="Nilsson O."/>
            <person name="Pereda V."/>
            <person name="Peter G."/>
            <person name="Philippe R."/>
            <person name="Pilate G."/>
            <person name="Poliakov A."/>
            <person name="Razumovskaya J."/>
            <person name="Richardson P."/>
            <person name="Rinaldi C."/>
            <person name="Ritland K."/>
            <person name="Rouze P."/>
            <person name="Ryaboy D."/>
            <person name="Schmutz J."/>
            <person name="Schrader J."/>
            <person name="Segerman B."/>
            <person name="Shin H."/>
            <person name="Siddiqui A."/>
            <person name="Sterky F."/>
            <person name="Terry A."/>
            <person name="Tsai C.J."/>
            <person name="Uberbacher E."/>
            <person name="Unneberg P."/>
            <person name="Vahala J."/>
            <person name="Wall K."/>
            <person name="Wessler S."/>
            <person name="Yang G."/>
            <person name="Yin T."/>
            <person name="Douglas C."/>
            <person name="Marra M."/>
            <person name="Sandberg G."/>
            <person name="Van de Peer Y."/>
            <person name="Rokhsar D."/>
        </authorList>
    </citation>
    <scope>NUCLEOTIDE SEQUENCE [LARGE SCALE GENOMIC DNA]</scope>
    <source>
        <strain evidence="3">cv. Nisqually</strain>
    </source>
</reference>
<dbReference type="InterPro" id="IPR025315">
    <property type="entry name" value="DUF4220"/>
</dbReference>
<dbReference type="STRING" id="3694.A0A2K1XPQ2"/>
<dbReference type="AlphaFoldDB" id="A0A2K1XPQ2"/>
<keyword evidence="3" id="KW-1185">Reference proteome</keyword>
<dbReference type="Pfam" id="PF13968">
    <property type="entry name" value="DUF4220"/>
    <property type="match status" value="1"/>
</dbReference>
<dbReference type="Proteomes" id="UP000006729">
    <property type="component" value="Chromosome 14"/>
</dbReference>
<evidence type="ECO:0000259" key="1">
    <source>
        <dbReference type="Pfam" id="PF13968"/>
    </source>
</evidence>
<comment type="caution">
    <text evidence="2">The sequence shown here is derived from an EMBL/GenBank/DDBJ whole genome shotgun (WGS) entry which is preliminary data.</text>
</comment>
<accession>A0A2K1XPQ2</accession>
<dbReference type="PANTHER" id="PTHR31325">
    <property type="entry name" value="OS01G0798800 PROTEIN-RELATED"/>
    <property type="match status" value="1"/>
</dbReference>
<evidence type="ECO:0000313" key="2">
    <source>
        <dbReference type="EMBL" id="PNT02761.2"/>
    </source>
</evidence>
<dbReference type="Pfam" id="PF04578">
    <property type="entry name" value="DUF594"/>
    <property type="match status" value="1"/>
</dbReference>
<dbReference type="InParanoid" id="A0A2K1XPQ2"/>
<proteinExistence type="predicted"/>
<protein>
    <recommendedName>
        <fullName evidence="1">DUF4220 domain-containing protein</fullName>
    </recommendedName>
</protein>
<name>A0A2K1XPQ2_POPTR</name>